<dbReference type="Pfam" id="PF01638">
    <property type="entry name" value="HxlR"/>
    <property type="match status" value="1"/>
</dbReference>
<protein>
    <submittedName>
        <fullName evidence="6">Transcriptional regulator</fullName>
    </submittedName>
</protein>
<dbReference type="SUPFAM" id="SSF46785">
    <property type="entry name" value="Winged helix' DNA-binding domain"/>
    <property type="match status" value="1"/>
</dbReference>
<dbReference type="RefSeq" id="WP_129209058.1">
    <property type="nucleotide sequence ID" value="NZ_BMGU01000005.1"/>
</dbReference>
<dbReference type="EMBL" id="SDMK01000003">
    <property type="protein sequence ID" value="RXS94320.1"/>
    <property type="molecule type" value="Genomic_DNA"/>
</dbReference>
<keyword evidence="7" id="KW-1185">Reference proteome</keyword>
<dbReference type="PANTHER" id="PTHR33204">
    <property type="entry name" value="TRANSCRIPTIONAL REGULATOR, MARR FAMILY"/>
    <property type="match status" value="1"/>
</dbReference>
<evidence type="ECO:0000256" key="1">
    <source>
        <dbReference type="ARBA" id="ARBA00023015"/>
    </source>
</evidence>
<keyword evidence="1" id="KW-0805">Transcription regulation</keyword>
<name>A0A4Q1SBW2_9BACT</name>
<dbReference type="InterPro" id="IPR036388">
    <property type="entry name" value="WH-like_DNA-bd_sf"/>
</dbReference>
<feature type="region of interest" description="Disordered" evidence="4">
    <location>
        <begin position="1"/>
        <end position="34"/>
    </location>
</feature>
<organism evidence="6 7">
    <name type="scientific">Silvibacterium dinghuense</name>
    <dbReference type="NCBI Taxonomy" id="1560006"/>
    <lineage>
        <taxon>Bacteria</taxon>
        <taxon>Pseudomonadati</taxon>
        <taxon>Acidobacteriota</taxon>
        <taxon>Terriglobia</taxon>
        <taxon>Terriglobales</taxon>
        <taxon>Acidobacteriaceae</taxon>
        <taxon>Silvibacterium</taxon>
    </lineage>
</organism>
<evidence type="ECO:0000259" key="5">
    <source>
        <dbReference type="PROSITE" id="PS51118"/>
    </source>
</evidence>
<comment type="caution">
    <text evidence="6">The sequence shown here is derived from an EMBL/GenBank/DDBJ whole genome shotgun (WGS) entry which is preliminary data.</text>
</comment>
<keyword evidence="3" id="KW-0804">Transcription</keyword>
<dbReference type="GO" id="GO:0003677">
    <property type="term" value="F:DNA binding"/>
    <property type="evidence" value="ECO:0007669"/>
    <property type="project" value="UniProtKB-KW"/>
</dbReference>
<dbReference type="OrthoDB" id="9791143at2"/>
<evidence type="ECO:0000256" key="2">
    <source>
        <dbReference type="ARBA" id="ARBA00023125"/>
    </source>
</evidence>
<feature type="domain" description="HTH hxlR-type" evidence="5">
    <location>
        <begin position="36"/>
        <end position="140"/>
    </location>
</feature>
<dbReference type="InterPro" id="IPR002577">
    <property type="entry name" value="HTH_HxlR"/>
</dbReference>
<dbReference type="Proteomes" id="UP000290253">
    <property type="component" value="Unassembled WGS sequence"/>
</dbReference>
<dbReference type="InterPro" id="IPR036390">
    <property type="entry name" value="WH_DNA-bd_sf"/>
</dbReference>
<dbReference type="PANTHER" id="PTHR33204:SF39">
    <property type="entry name" value="TRANSCRIPTIONAL REGULATORY PROTEIN"/>
    <property type="match status" value="1"/>
</dbReference>
<proteinExistence type="predicted"/>
<dbReference type="Gene3D" id="1.10.10.10">
    <property type="entry name" value="Winged helix-like DNA-binding domain superfamily/Winged helix DNA-binding domain"/>
    <property type="match status" value="1"/>
</dbReference>
<dbReference type="AlphaFoldDB" id="A0A4Q1SBW2"/>
<keyword evidence="2" id="KW-0238">DNA-binding</keyword>
<dbReference type="PROSITE" id="PS51118">
    <property type="entry name" value="HTH_HXLR"/>
    <property type="match status" value="1"/>
</dbReference>
<gene>
    <name evidence="6" type="ORF">ESZ00_14600</name>
</gene>
<sequence>MTALTLPDEKEPGKPAATPPEPGDPATDPQIDPQIDPKIEKLTREIIERVADKWTMLVIEALATHGILRFMQIGERVDGISLKMLTRTLRQLEHDGLVVRTVHPVIPPHVDYELTHLGLSLSEAFCGVWIWAETHHEEIERARKAFPMR</sequence>
<evidence type="ECO:0000313" key="6">
    <source>
        <dbReference type="EMBL" id="RXS94320.1"/>
    </source>
</evidence>
<accession>A0A4Q1SBW2</accession>
<evidence type="ECO:0000256" key="3">
    <source>
        <dbReference type="ARBA" id="ARBA00023163"/>
    </source>
</evidence>
<reference evidence="6 7" key="1">
    <citation type="journal article" date="2016" name="Int. J. Syst. Evol. Microbiol.">
        <title>Acidipila dinghuensis sp. nov., an acidobacterium isolated from forest soil.</title>
        <authorList>
            <person name="Jiang Y.W."/>
            <person name="Wang J."/>
            <person name="Chen M.H."/>
            <person name="Lv Y.Y."/>
            <person name="Qiu L.H."/>
        </authorList>
    </citation>
    <scope>NUCLEOTIDE SEQUENCE [LARGE SCALE GENOMIC DNA]</scope>
    <source>
        <strain evidence="6 7">DHOF10</strain>
    </source>
</reference>
<evidence type="ECO:0000256" key="4">
    <source>
        <dbReference type="SAM" id="MobiDB-lite"/>
    </source>
</evidence>
<evidence type="ECO:0000313" key="7">
    <source>
        <dbReference type="Proteomes" id="UP000290253"/>
    </source>
</evidence>